<dbReference type="EMBL" id="GBRH01210730">
    <property type="protein sequence ID" value="JAD87165.1"/>
    <property type="molecule type" value="Transcribed_RNA"/>
</dbReference>
<organism evidence="1">
    <name type="scientific">Arundo donax</name>
    <name type="common">Giant reed</name>
    <name type="synonym">Donax arundinaceus</name>
    <dbReference type="NCBI Taxonomy" id="35708"/>
    <lineage>
        <taxon>Eukaryota</taxon>
        <taxon>Viridiplantae</taxon>
        <taxon>Streptophyta</taxon>
        <taxon>Embryophyta</taxon>
        <taxon>Tracheophyta</taxon>
        <taxon>Spermatophyta</taxon>
        <taxon>Magnoliopsida</taxon>
        <taxon>Liliopsida</taxon>
        <taxon>Poales</taxon>
        <taxon>Poaceae</taxon>
        <taxon>PACMAD clade</taxon>
        <taxon>Arundinoideae</taxon>
        <taxon>Arundineae</taxon>
        <taxon>Arundo</taxon>
    </lineage>
</organism>
<reference evidence="1" key="2">
    <citation type="journal article" date="2015" name="Data Brief">
        <title>Shoot transcriptome of the giant reed, Arundo donax.</title>
        <authorList>
            <person name="Barrero R.A."/>
            <person name="Guerrero F.D."/>
            <person name="Moolhuijzen P."/>
            <person name="Goolsby J.A."/>
            <person name="Tidwell J."/>
            <person name="Bellgard S.E."/>
            <person name="Bellgard M.I."/>
        </authorList>
    </citation>
    <scope>NUCLEOTIDE SEQUENCE</scope>
    <source>
        <tissue evidence="1">Shoot tissue taken approximately 20 cm above the soil surface</tissue>
    </source>
</reference>
<dbReference type="AlphaFoldDB" id="A0A0A9DNF3"/>
<protein>
    <submittedName>
        <fullName evidence="1">Uncharacterized protein</fullName>
    </submittedName>
</protein>
<name>A0A0A9DNF3_ARUDO</name>
<reference evidence="1" key="1">
    <citation type="submission" date="2014-09" db="EMBL/GenBank/DDBJ databases">
        <authorList>
            <person name="Magalhaes I.L.F."/>
            <person name="Oliveira U."/>
            <person name="Santos F.R."/>
            <person name="Vidigal T.H.D.A."/>
            <person name="Brescovit A.D."/>
            <person name="Santos A.J."/>
        </authorList>
    </citation>
    <scope>NUCLEOTIDE SEQUENCE</scope>
    <source>
        <tissue evidence="1">Shoot tissue taken approximately 20 cm above the soil surface</tissue>
    </source>
</reference>
<proteinExistence type="predicted"/>
<sequence>MVMMGQTLRTAPAMASQRTPVGTFLRPHLGAESSSLSTSSEVWALRHLEPSRRTPGNWIHGGEPQI</sequence>
<evidence type="ECO:0000313" key="1">
    <source>
        <dbReference type="EMBL" id="JAD87165.1"/>
    </source>
</evidence>
<accession>A0A0A9DNF3</accession>